<name>B8ISD4_METNO</name>
<dbReference type="KEGG" id="mno:Mnod_3874"/>
<proteinExistence type="predicted"/>
<dbReference type="HOGENOM" id="CLU_2826191_0_0_5"/>
<reference evidence="1 2" key="1">
    <citation type="submission" date="2009-01" db="EMBL/GenBank/DDBJ databases">
        <title>Complete sequence of chromosome of Methylobacterium nodulans ORS 2060.</title>
        <authorList>
            <consortium name="US DOE Joint Genome Institute"/>
            <person name="Lucas S."/>
            <person name="Copeland A."/>
            <person name="Lapidus A."/>
            <person name="Glavina del Rio T."/>
            <person name="Dalin E."/>
            <person name="Tice H."/>
            <person name="Bruce D."/>
            <person name="Goodwin L."/>
            <person name="Pitluck S."/>
            <person name="Sims D."/>
            <person name="Brettin T."/>
            <person name="Detter J.C."/>
            <person name="Han C."/>
            <person name="Larimer F."/>
            <person name="Land M."/>
            <person name="Hauser L."/>
            <person name="Kyrpides N."/>
            <person name="Ivanova N."/>
            <person name="Marx C.J."/>
            <person name="Richardson P."/>
        </authorList>
    </citation>
    <scope>NUCLEOTIDE SEQUENCE [LARGE SCALE GENOMIC DNA]</scope>
    <source>
        <strain evidence="2">LMG 21967 / CNCM I-2342 / ORS 2060</strain>
    </source>
</reference>
<organism evidence="1 2">
    <name type="scientific">Methylobacterium nodulans (strain LMG 21967 / CNCM I-2342 / ORS 2060)</name>
    <dbReference type="NCBI Taxonomy" id="460265"/>
    <lineage>
        <taxon>Bacteria</taxon>
        <taxon>Pseudomonadati</taxon>
        <taxon>Pseudomonadota</taxon>
        <taxon>Alphaproteobacteria</taxon>
        <taxon>Hyphomicrobiales</taxon>
        <taxon>Methylobacteriaceae</taxon>
        <taxon>Methylobacterium</taxon>
    </lineage>
</organism>
<protein>
    <submittedName>
        <fullName evidence="1">Uncharacterized protein</fullName>
    </submittedName>
</protein>
<dbReference type="RefSeq" id="WP_015930428.1">
    <property type="nucleotide sequence ID" value="NC_011894.1"/>
</dbReference>
<dbReference type="EMBL" id="CP001349">
    <property type="protein sequence ID" value="ACL58774.1"/>
    <property type="molecule type" value="Genomic_DNA"/>
</dbReference>
<evidence type="ECO:0000313" key="1">
    <source>
        <dbReference type="EMBL" id="ACL58774.1"/>
    </source>
</evidence>
<evidence type="ECO:0000313" key="2">
    <source>
        <dbReference type="Proteomes" id="UP000008207"/>
    </source>
</evidence>
<dbReference type="AlphaFoldDB" id="B8ISD4"/>
<dbReference type="Proteomes" id="UP000008207">
    <property type="component" value="Chromosome"/>
</dbReference>
<dbReference type="STRING" id="460265.Mnod_3874"/>
<sequence>MSEEKKPEVPRPTPVTRWPPDVQKALFELVAFAHNHGARSLMFNLDNLTHDGQPLGSFEIEITRTD</sequence>
<keyword evidence="2" id="KW-1185">Reference proteome</keyword>
<accession>B8ISD4</accession>
<gene>
    <name evidence="1" type="ordered locus">Mnod_3874</name>
</gene>